<evidence type="ECO:0000313" key="4">
    <source>
        <dbReference type="Proteomes" id="UP000198959"/>
    </source>
</evidence>
<dbReference type="Pfam" id="PF13374">
    <property type="entry name" value="TPR_10"/>
    <property type="match status" value="7"/>
</dbReference>
<name>A0A1C6RSR8_9ACTN</name>
<keyword evidence="1" id="KW-0472">Membrane</keyword>
<dbReference type="EMBL" id="FMHW01000002">
    <property type="protein sequence ID" value="SCL20256.1"/>
    <property type="molecule type" value="Genomic_DNA"/>
</dbReference>
<keyword evidence="4" id="KW-1185">Reference proteome</keyword>
<feature type="transmembrane region" description="Helical" evidence="1">
    <location>
        <begin position="33"/>
        <end position="56"/>
    </location>
</feature>
<dbReference type="SUPFAM" id="SSF52540">
    <property type="entry name" value="P-loop containing nucleoside triphosphate hydrolases"/>
    <property type="match status" value="1"/>
</dbReference>
<dbReference type="Gene3D" id="3.40.50.300">
    <property type="entry name" value="P-loop containing nucleotide triphosphate hydrolases"/>
    <property type="match status" value="1"/>
</dbReference>
<feature type="domain" description="DUF7779" evidence="2">
    <location>
        <begin position="337"/>
        <end position="417"/>
    </location>
</feature>
<sequence length="857" mass="91631">MLGAAVAVWAWWLSGWSLPEWGWGGTEQASWVAGIVSGVLGVVGTVATVVGTVVAVRSSRPDSRRPSGADRVRVGRIPPAAASWQNRQERLALVKAARAGRTAVLTQVLSGMGGVGKTQLAAWFAREVRDEVDVLVWATAVGRDPIVAAYAEAAAACGLVADGSDPQRAAERFLAWLEETDRRWLVVLDNLDNLADAKGLWPPANPCGRTVVTTRRRDTSLNTGGRTLVEVGLFNPAEAVGYLTRAIGDRHRMAEAAGLAEDLGRLPLALAQAAAFIRERNDLDCAAYRRRLADQRKQLTDLLPVEDELPDEHQATVAATWSLSIAAADTARPQGLARPVLEVAALLDPNGIPTNLFTTPAVRDHLTARRDASQPVDEDDVREALGNLHRFSLATLDGGTLRVHALVQRVVREATAESDKPLVAVTAADALWAIWPAIESDQQTAQPLRANTASLRTTSHLYLWDNDSGGHPVLFRAGLSLGETGQVNAAVVYFRHLHATALAHLGPDHPDTLLTRNNLAASRGEAGDPAGAATAFQELLTDRLQSLGPDHPDTLLTRNNLAYWRGHAGDPAGAATAFQELLTDRLRVLGPDHPHTLATRGNLAYWRGRAGDPAGAATAFQELLTDQLRILGPDHPDTLGARHNLALYCGRAGDAAGAVTAFQELLTDRLQSLGPDHPSTLTTRNNLASWRGEAGDPAGAATAFQELLTDQLRILGPDHPDTLATRNGLALWRGEAGDPASAVTAFQELLTDQLRILGPDHPDTLLTRNNLAHWRGRAGDAAGAVTAFQELLTDRLRILGPDHPSTLVTRGNLAGWREEAGDPAGAATAFQELLTDQLRILGPDHPDTLLTRGNLAD</sequence>
<dbReference type="Pfam" id="PF13424">
    <property type="entry name" value="TPR_12"/>
    <property type="match status" value="1"/>
</dbReference>
<reference evidence="4" key="1">
    <citation type="submission" date="2016-06" db="EMBL/GenBank/DDBJ databases">
        <authorList>
            <person name="Varghese N."/>
            <person name="Submissions Spin"/>
        </authorList>
    </citation>
    <scope>NUCLEOTIDE SEQUENCE [LARGE SCALE GENOMIC DNA]</scope>
    <source>
        <strain evidence="4">DSM 43817</strain>
    </source>
</reference>
<dbReference type="PANTHER" id="PTHR46082:SF6">
    <property type="entry name" value="AAA+ ATPASE DOMAIN-CONTAINING PROTEIN-RELATED"/>
    <property type="match status" value="1"/>
</dbReference>
<accession>A0A1C6RSR8</accession>
<protein>
    <submittedName>
        <fullName evidence="3">Tetratricopeptide repeat-containing protein</fullName>
    </submittedName>
</protein>
<dbReference type="PANTHER" id="PTHR46082">
    <property type="entry name" value="ATP/GTP-BINDING PROTEIN-RELATED"/>
    <property type="match status" value="1"/>
</dbReference>
<dbReference type="STRING" id="145854.GA0074692_0822"/>
<evidence type="ECO:0000256" key="1">
    <source>
        <dbReference type="SAM" id="Phobius"/>
    </source>
</evidence>
<dbReference type="InterPro" id="IPR027417">
    <property type="entry name" value="P-loop_NTPase"/>
</dbReference>
<dbReference type="SUPFAM" id="SSF48452">
    <property type="entry name" value="TPR-like"/>
    <property type="match status" value="3"/>
</dbReference>
<keyword evidence="1" id="KW-0812">Transmembrane</keyword>
<proteinExistence type="predicted"/>
<evidence type="ECO:0000313" key="3">
    <source>
        <dbReference type="EMBL" id="SCL20256.1"/>
    </source>
</evidence>
<dbReference type="InterPro" id="IPR011990">
    <property type="entry name" value="TPR-like_helical_dom_sf"/>
</dbReference>
<dbReference type="AlphaFoldDB" id="A0A1C6RSR8"/>
<evidence type="ECO:0000259" key="2">
    <source>
        <dbReference type="Pfam" id="PF25000"/>
    </source>
</evidence>
<gene>
    <name evidence="3" type="ORF">GA0074692_0822</name>
</gene>
<dbReference type="Gene3D" id="1.25.40.10">
    <property type="entry name" value="Tetratricopeptide repeat domain"/>
    <property type="match status" value="2"/>
</dbReference>
<dbReference type="Proteomes" id="UP000198959">
    <property type="component" value="Unassembled WGS sequence"/>
</dbReference>
<keyword evidence="1" id="KW-1133">Transmembrane helix</keyword>
<organism evidence="3 4">
    <name type="scientific">Micromonospora pallida</name>
    <dbReference type="NCBI Taxonomy" id="145854"/>
    <lineage>
        <taxon>Bacteria</taxon>
        <taxon>Bacillati</taxon>
        <taxon>Actinomycetota</taxon>
        <taxon>Actinomycetes</taxon>
        <taxon>Micromonosporales</taxon>
        <taxon>Micromonosporaceae</taxon>
        <taxon>Micromonospora</taxon>
    </lineage>
</organism>
<dbReference type="Pfam" id="PF25000">
    <property type="entry name" value="DUF7779"/>
    <property type="match status" value="1"/>
</dbReference>
<dbReference type="InterPro" id="IPR056681">
    <property type="entry name" value="DUF7779"/>
</dbReference>
<dbReference type="InterPro" id="IPR053137">
    <property type="entry name" value="NLR-like"/>
</dbReference>